<feature type="compositionally biased region" description="Polar residues" evidence="1">
    <location>
        <begin position="404"/>
        <end position="415"/>
    </location>
</feature>
<reference evidence="2 3" key="1">
    <citation type="submission" date="2018-08" db="EMBL/GenBank/DDBJ databases">
        <title>Draft genome sequences of two Aspergillus turcosus clinical strains isolated from bronchoalveolar lavage fluid: one azole-susceptible and the other azole-resistant.</title>
        <authorList>
            <person name="Parent-Michaud M."/>
            <person name="Dufresne P.J."/>
            <person name="Fournier E."/>
            <person name="Martineau C."/>
            <person name="Moreira S."/>
            <person name="Perkins V."/>
            <person name="De Repentigny L."/>
            <person name="Dufresne S.F."/>
        </authorList>
    </citation>
    <scope>NUCLEOTIDE SEQUENCE [LARGE SCALE GENOMIC DNA]</scope>
    <source>
        <strain evidence="2">HMR AF 1038</strain>
    </source>
</reference>
<proteinExistence type="predicted"/>
<evidence type="ECO:0000256" key="1">
    <source>
        <dbReference type="SAM" id="MobiDB-lite"/>
    </source>
</evidence>
<sequence length="427" mass="48553">MTVKLYNTLLTFHDEYRATSDQDFEGAVTGVWDLLLNYYFNQSNGFIHRTEDKTIKGFININSYQWVVRLNAAGRVRTPFLVKQCKRTARETDKATWKKEWDQLQTYIKAMVARHSWPHPQYGITRWADPHTRILRNKFMPTGRHDIHRRWAISAIIVVNKWGEEGRQFLQINCAQNWTKPAARLAKAVPDYREPMSILVRAQIERFKAMKSGKTLNTDPGGTDPYAHLILFACLSSVIRPSYRSMNVEAAFIYRGYLRYSTKPGQGYEPSCAASMAILHLSQQERMFPVPGEQLPGHYKAEESFDPSADEPLDRFWPSRGSEEELKVYSVKVNSQGLLEPTDFGEKAAITDANNRLGEFSWQTEAGMPELPKAIIEALTDDEGGAEDTEQNNLQHLERFTAAKDTSQPSTCTQLSASAANASSSRV</sequence>
<feature type="region of interest" description="Disordered" evidence="1">
    <location>
        <begin position="403"/>
        <end position="427"/>
    </location>
</feature>
<feature type="compositionally biased region" description="Low complexity" evidence="1">
    <location>
        <begin position="416"/>
        <end position="427"/>
    </location>
</feature>
<name>A0A421DBZ0_9EURO</name>
<dbReference type="EMBL" id="NIDN02000029">
    <property type="protein sequence ID" value="RLL99573.1"/>
    <property type="molecule type" value="Genomic_DNA"/>
</dbReference>
<dbReference type="AlphaFoldDB" id="A0A421DBZ0"/>
<dbReference type="OrthoDB" id="4499616at2759"/>
<dbReference type="Proteomes" id="UP000215289">
    <property type="component" value="Unassembled WGS sequence"/>
</dbReference>
<gene>
    <name evidence="2" type="ORF">CFD26_108065</name>
</gene>
<organism evidence="2 3">
    <name type="scientific">Aspergillus turcosus</name>
    <dbReference type="NCBI Taxonomy" id="1245748"/>
    <lineage>
        <taxon>Eukaryota</taxon>
        <taxon>Fungi</taxon>
        <taxon>Dikarya</taxon>
        <taxon>Ascomycota</taxon>
        <taxon>Pezizomycotina</taxon>
        <taxon>Eurotiomycetes</taxon>
        <taxon>Eurotiomycetidae</taxon>
        <taxon>Eurotiales</taxon>
        <taxon>Aspergillaceae</taxon>
        <taxon>Aspergillus</taxon>
        <taxon>Aspergillus subgen. Fumigati</taxon>
    </lineage>
</organism>
<protein>
    <submittedName>
        <fullName evidence="2">Uncharacterized protein</fullName>
    </submittedName>
</protein>
<keyword evidence="3" id="KW-1185">Reference proteome</keyword>
<evidence type="ECO:0000313" key="3">
    <source>
        <dbReference type="Proteomes" id="UP000215289"/>
    </source>
</evidence>
<comment type="caution">
    <text evidence="2">The sequence shown here is derived from an EMBL/GenBank/DDBJ whole genome shotgun (WGS) entry which is preliminary data.</text>
</comment>
<evidence type="ECO:0000313" key="2">
    <source>
        <dbReference type="EMBL" id="RLL99573.1"/>
    </source>
</evidence>
<accession>A0A421DBZ0</accession>